<protein>
    <submittedName>
        <fullName evidence="7">Beta-glucosidase</fullName>
    </submittedName>
</protein>
<dbReference type="Gene3D" id="3.40.50.1700">
    <property type="entry name" value="Glycoside hydrolase family 3 C-terminal domain"/>
    <property type="match status" value="1"/>
</dbReference>
<dbReference type="InterPro" id="IPR017853">
    <property type="entry name" value="GH"/>
</dbReference>
<feature type="domain" description="Glycoside hydrolase family 3 N-terminal" evidence="5">
    <location>
        <begin position="66"/>
        <end position="283"/>
    </location>
</feature>
<dbReference type="AlphaFoldDB" id="W4VKT3"/>
<evidence type="ECO:0000256" key="2">
    <source>
        <dbReference type="ARBA" id="ARBA00022801"/>
    </source>
</evidence>
<reference evidence="7 8" key="1">
    <citation type="journal article" date="2014" name="Genome Announc.">
        <title>Draft Genome Sequence of the Boron-Tolerant and Moderately Halotolerant Bacterium Gracilibacillus boraciitolerans JCM 21714T.</title>
        <authorList>
            <person name="Ahmed I."/>
            <person name="Oshima K."/>
            <person name="Suda W."/>
            <person name="Kitamura K."/>
            <person name="Iida T."/>
            <person name="Ohmori Y."/>
            <person name="Fujiwara T."/>
            <person name="Hattori M."/>
            <person name="Ohkuma M."/>
        </authorList>
    </citation>
    <scope>NUCLEOTIDE SEQUENCE [LARGE SCALE GENOMIC DNA]</scope>
    <source>
        <strain evidence="7 8">JCM 21714</strain>
    </source>
</reference>
<keyword evidence="3" id="KW-0119">Carbohydrate metabolism</keyword>
<dbReference type="Gene3D" id="3.20.20.300">
    <property type="entry name" value="Glycoside hydrolase, family 3, N-terminal domain"/>
    <property type="match status" value="1"/>
</dbReference>
<organism evidence="7 8">
    <name type="scientific">Gracilibacillus boraciitolerans JCM 21714</name>
    <dbReference type="NCBI Taxonomy" id="1298598"/>
    <lineage>
        <taxon>Bacteria</taxon>
        <taxon>Bacillati</taxon>
        <taxon>Bacillota</taxon>
        <taxon>Bacilli</taxon>
        <taxon>Bacillales</taxon>
        <taxon>Bacillaceae</taxon>
        <taxon>Gracilibacillus</taxon>
    </lineage>
</organism>
<dbReference type="InterPro" id="IPR036962">
    <property type="entry name" value="Glyco_hydro_3_N_sf"/>
</dbReference>
<dbReference type="GO" id="GO:0004553">
    <property type="term" value="F:hydrolase activity, hydrolyzing O-glycosyl compounds"/>
    <property type="evidence" value="ECO:0007669"/>
    <property type="project" value="InterPro"/>
</dbReference>
<dbReference type="eggNOG" id="COG1472">
    <property type="taxonomic scope" value="Bacteria"/>
</dbReference>
<comment type="caution">
    <text evidence="7">The sequence shown here is derived from an EMBL/GenBank/DDBJ whole genome shotgun (WGS) entry which is preliminary data.</text>
</comment>
<dbReference type="PANTHER" id="PTHR42715">
    <property type="entry name" value="BETA-GLUCOSIDASE"/>
    <property type="match status" value="1"/>
</dbReference>
<dbReference type="GO" id="GO:0005975">
    <property type="term" value="P:carbohydrate metabolic process"/>
    <property type="evidence" value="ECO:0007669"/>
    <property type="project" value="InterPro"/>
</dbReference>
<dbReference type="EMBL" id="BAVS01000012">
    <property type="protein sequence ID" value="GAE93418.1"/>
    <property type="molecule type" value="Genomic_DNA"/>
</dbReference>
<dbReference type="Pfam" id="PF00933">
    <property type="entry name" value="Glyco_hydro_3"/>
    <property type="match status" value="1"/>
</dbReference>
<evidence type="ECO:0000256" key="4">
    <source>
        <dbReference type="RuleBase" id="RU361161"/>
    </source>
</evidence>
<dbReference type="InterPro" id="IPR036881">
    <property type="entry name" value="Glyco_hydro_3_C_sf"/>
</dbReference>
<evidence type="ECO:0000313" key="8">
    <source>
        <dbReference type="Proteomes" id="UP000019102"/>
    </source>
</evidence>
<evidence type="ECO:0000313" key="7">
    <source>
        <dbReference type="EMBL" id="GAE93418.1"/>
    </source>
</evidence>
<dbReference type="SUPFAM" id="SSF51445">
    <property type="entry name" value="(Trans)glycosidases"/>
    <property type="match status" value="1"/>
</dbReference>
<evidence type="ECO:0000259" key="6">
    <source>
        <dbReference type="Pfam" id="PF01915"/>
    </source>
</evidence>
<evidence type="ECO:0000259" key="5">
    <source>
        <dbReference type="Pfam" id="PF00933"/>
    </source>
</evidence>
<dbReference type="InterPro" id="IPR019800">
    <property type="entry name" value="Glyco_hydro_3_AS"/>
</dbReference>
<evidence type="ECO:0000256" key="3">
    <source>
        <dbReference type="ARBA" id="ARBA00023277"/>
    </source>
</evidence>
<sequence length="464" mass="51444">MQGYVKKMKEMTLEEKAGLCSGLDFWHLKGIERLDIPSVMVTDGPHGLRKQAEGADHLGIYDSVPATCFPSAVGLASTWDKELVRQVGVALGEEAQAEEVAVLLGPGANIKRSPLCGRNFEYFSEDPFLSSEMAANHITGVQSQGIGTSLKHFAANNQEYRRMSTDAVIDERTLREIYLASFEQAVKKGKPWTVMCAYNKVNGDYASENHKLLTEVLRDDWRFEGFVVSDWGAVNERVDGLKAGLELEMPSSNGVNDIKIIEAVKKGELKEETLNIAVERILNIVDKAISNRKQNATYDKNAHHQFARKVAADGMVLLKNEQKVLPLSPDTNIVVIGSFAEKPRIQGGGGSSHINPTKVDRILDEMKAYSSNITYEAGYDLATDMVDDQKIMKAQQAAKNAEVAVVFAGLPDRFESEGYDRDHLQIPENHRLLIEAVAEMQPNTIVVLSNARQLKCHGWKMLKQ</sequence>
<dbReference type="InterPro" id="IPR050288">
    <property type="entry name" value="Cellulose_deg_GH3"/>
</dbReference>
<keyword evidence="2 4" id="KW-0378">Hydrolase</keyword>
<dbReference type="SUPFAM" id="SSF52279">
    <property type="entry name" value="Beta-D-glucan exohydrolase, C-terminal domain"/>
    <property type="match status" value="1"/>
</dbReference>
<dbReference type="PANTHER" id="PTHR42715:SF10">
    <property type="entry name" value="BETA-GLUCOSIDASE"/>
    <property type="match status" value="1"/>
</dbReference>
<dbReference type="InterPro" id="IPR002772">
    <property type="entry name" value="Glyco_hydro_3_C"/>
</dbReference>
<feature type="domain" description="Glycoside hydrolase family 3 C-terminal" evidence="6">
    <location>
        <begin position="315"/>
        <end position="459"/>
    </location>
</feature>
<keyword evidence="8" id="KW-1185">Reference proteome</keyword>
<dbReference type="InterPro" id="IPR001764">
    <property type="entry name" value="Glyco_hydro_3_N"/>
</dbReference>
<accession>W4VKT3</accession>
<dbReference type="Pfam" id="PF01915">
    <property type="entry name" value="Glyco_hydro_3_C"/>
    <property type="match status" value="1"/>
</dbReference>
<dbReference type="STRING" id="1298598.JCM21714_2498"/>
<comment type="similarity">
    <text evidence="1 4">Belongs to the glycosyl hydrolase 3 family.</text>
</comment>
<dbReference type="PRINTS" id="PR00133">
    <property type="entry name" value="GLHYDRLASE3"/>
</dbReference>
<keyword evidence="4" id="KW-0326">Glycosidase</keyword>
<evidence type="ECO:0000256" key="1">
    <source>
        <dbReference type="ARBA" id="ARBA00005336"/>
    </source>
</evidence>
<gene>
    <name evidence="7" type="ORF">JCM21714_2498</name>
</gene>
<dbReference type="Proteomes" id="UP000019102">
    <property type="component" value="Unassembled WGS sequence"/>
</dbReference>
<proteinExistence type="inferred from homology"/>
<name>W4VKT3_9BACI</name>
<dbReference type="PROSITE" id="PS00775">
    <property type="entry name" value="GLYCOSYL_HYDROL_F3"/>
    <property type="match status" value="1"/>
</dbReference>